<dbReference type="OrthoDB" id="3251070at2759"/>
<evidence type="ECO:0000313" key="3">
    <source>
        <dbReference type="Proteomes" id="UP000297245"/>
    </source>
</evidence>
<dbReference type="AlphaFoldDB" id="A0A4S8M097"/>
<accession>A0A4S8M097</accession>
<evidence type="ECO:0000256" key="1">
    <source>
        <dbReference type="SAM" id="MobiDB-lite"/>
    </source>
</evidence>
<evidence type="ECO:0000313" key="2">
    <source>
        <dbReference type="EMBL" id="THU94998.1"/>
    </source>
</evidence>
<reference evidence="2 3" key="1">
    <citation type="journal article" date="2019" name="Nat. Ecol. Evol.">
        <title>Megaphylogeny resolves global patterns of mushroom evolution.</title>
        <authorList>
            <person name="Varga T."/>
            <person name="Krizsan K."/>
            <person name="Foldi C."/>
            <person name="Dima B."/>
            <person name="Sanchez-Garcia M."/>
            <person name="Sanchez-Ramirez S."/>
            <person name="Szollosi G.J."/>
            <person name="Szarkandi J.G."/>
            <person name="Papp V."/>
            <person name="Albert L."/>
            <person name="Andreopoulos W."/>
            <person name="Angelini C."/>
            <person name="Antonin V."/>
            <person name="Barry K.W."/>
            <person name="Bougher N.L."/>
            <person name="Buchanan P."/>
            <person name="Buyck B."/>
            <person name="Bense V."/>
            <person name="Catcheside P."/>
            <person name="Chovatia M."/>
            <person name="Cooper J."/>
            <person name="Damon W."/>
            <person name="Desjardin D."/>
            <person name="Finy P."/>
            <person name="Geml J."/>
            <person name="Haridas S."/>
            <person name="Hughes K."/>
            <person name="Justo A."/>
            <person name="Karasinski D."/>
            <person name="Kautmanova I."/>
            <person name="Kiss B."/>
            <person name="Kocsube S."/>
            <person name="Kotiranta H."/>
            <person name="LaButti K.M."/>
            <person name="Lechner B.E."/>
            <person name="Liimatainen K."/>
            <person name="Lipzen A."/>
            <person name="Lukacs Z."/>
            <person name="Mihaltcheva S."/>
            <person name="Morgado L.N."/>
            <person name="Niskanen T."/>
            <person name="Noordeloos M.E."/>
            <person name="Ohm R.A."/>
            <person name="Ortiz-Santana B."/>
            <person name="Ovrebo C."/>
            <person name="Racz N."/>
            <person name="Riley R."/>
            <person name="Savchenko A."/>
            <person name="Shiryaev A."/>
            <person name="Soop K."/>
            <person name="Spirin V."/>
            <person name="Szebenyi C."/>
            <person name="Tomsovsky M."/>
            <person name="Tulloss R.E."/>
            <person name="Uehling J."/>
            <person name="Grigoriev I.V."/>
            <person name="Vagvolgyi C."/>
            <person name="Papp T."/>
            <person name="Martin F.M."/>
            <person name="Miettinen O."/>
            <person name="Hibbett D.S."/>
            <person name="Nagy L.G."/>
        </authorList>
    </citation>
    <scope>NUCLEOTIDE SEQUENCE [LARGE SCALE GENOMIC DNA]</scope>
    <source>
        <strain evidence="2 3">CBS 962.96</strain>
    </source>
</reference>
<name>A0A4S8M097_DENBC</name>
<dbReference type="EMBL" id="ML179211">
    <property type="protein sequence ID" value="THU94998.1"/>
    <property type="molecule type" value="Genomic_DNA"/>
</dbReference>
<dbReference type="Proteomes" id="UP000297245">
    <property type="component" value="Unassembled WGS sequence"/>
</dbReference>
<proteinExistence type="predicted"/>
<protein>
    <submittedName>
        <fullName evidence="2">Uncharacterized protein</fullName>
    </submittedName>
</protein>
<sequence length="310" mass="34254">MVYIIDDTQQGHPGRHSNTTGFPTLAPELVYEIVSYFETMRYPYTSNEVPISNDVLEAWRVLKALSETCKVLRVKCRPLLWQNVVCAAGYHCVYASKRGGKGASTWMQLDRRIERELDAVTGLLSGKTGIGDLAQHVRSFTITVPPTTSQETIISLAECLTKLTNLHTLQIIGPTSPLVGRIFTGTSSSLSSISNIFTYDHYPTSSSPSSSASSPPPSSSSSSSSSSISNTNLKVQLQDVDRLPVYCPSLKTLLLDSTAYEIILCFPNLVRLYCSFHTFYQRRRGEGESLGIGQHESLGFTFTEAFQRSW</sequence>
<feature type="region of interest" description="Disordered" evidence="1">
    <location>
        <begin position="206"/>
        <end position="228"/>
    </location>
</feature>
<gene>
    <name evidence="2" type="ORF">K435DRAFT_142774</name>
</gene>
<keyword evidence="3" id="KW-1185">Reference proteome</keyword>
<organism evidence="2 3">
    <name type="scientific">Dendrothele bispora (strain CBS 962.96)</name>
    <dbReference type="NCBI Taxonomy" id="1314807"/>
    <lineage>
        <taxon>Eukaryota</taxon>
        <taxon>Fungi</taxon>
        <taxon>Dikarya</taxon>
        <taxon>Basidiomycota</taxon>
        <taxon>Agaricomycotina</taxon>
        <taxon>Agaricomycetes</taxon>
        <taxon>Agaricomycetidae</taxon>
        <taxon>Agaricales</taxon>
        <taxon>Agaricales incertae sedis</taxon>
        <taxon>Dendrothele</taxon>
    </lineage>
</organism>